<feature type="signal peptide" evidence="1">
    <location>
        <begin position="1"/>
        <end position="27"/>
    </location>
</feature>
<keyword evidence="1" id="KW-0732">Signal</keyword>
<comment type="caution">
    <text evidence="2">The sequence shown here is derived from an EMBL/GenBank/DDBJ whole genome shotgun (WGS) entry which is preliminary data.</text>
</comment>
<accession>A0A839S5I5</accession>
<feature type="chain" id="PRO_5033066773" description="Secreted protein" evidence="1">
    <location>
        <begin position="28"/>
        <end position="192"/>
    </location>
</feature>
<evidence type="ECO:0008006" key="4">
    <source>
        <dbReference type="Google" id="ProtNLM"/>
    </source>
</evidence>
<name>A0A839S5I5_9PSEU</name>
<organism evidence="2 3">
    <name type="scientific">Prauserella isguenensis</name>
    <dbReference type="NCBI Taxonomy" id="1470180"/>
    <lineage>
        <taxon>Bacteria</taxon>
        <taxon>Bacillati</taxon>
        <taxon>Actinomycetota</taxon>
        <taxon>Actinomycetes</taxon>
        <taxon>Pseudonocardiales</taxon>
        <taxon>Pseudonocardiaceae</taxon>
        <taxon>Prauserella</taxon>
    </lineage>
</organism>
<sequence>MTTLRTGMLTGLAVSALTLGIAAPAAADEGYDALLRPGGHIPAAEAPVQINCEVPAEADDDVLVIIENVLDDQDASEKVRLATYEAAWVESHANDLDCGHASSIGVFQQRPDFGWVNAGDPELATYDFLHGNPSDGTAGAIEIDAANPDFTAGQVAQSVQRSAYPDRYDEAEPIALELQDRAQELDPDSAGA</sequence>
<dbReference type="Proteomes" id="UP000550714">
    <property type="component" value="Unassembled WGS sequence"/>
</dbReference>
<reference evidence="2 3" key="1">
    <citation type="submission" date="2020-08" db="EMBL/GenBank/DDBJ databases">
        <title>Genomic Encyclopedia of Type Strains, Phase III (KMG-III): the genomes of soil and plant-associated and newly described type strains.</title>
        <authorList>
            <person name="Whitman W."/>
        </authorList>
    </citation>
    <scope>NUCLEOTIDE SEQUENCE [LARGE SCALE GENOMIC DNA]</scope>
    <source>
        <strain evidence="2 3">CECT 8577</strain>
    </source>
</reference>
<dbReference type="AlphaFoldDB" id="A0A839S5I5"/>
<protein>
    <recommendedName>
        <fullName evidence="4">Secreted protein</fullName>
    </recommendedName>
</protein>
<evidence type="ECO:0000256" key="1">
    <source>
        <dbReference type="SAM" id="SignalP"/>
    </source>
</evidence>
<gene>
    <name evidence="2" type="ORF">FHS23_003676</name>
</gene>
<proteinExistence type="predicted"/>
<dbReference type="EMBL" id="JACHWU010000004">
    <property type="protein sequence ID" value="MBB3052642.1"/>
    <property type="molecule type" value="Genomic_DNA"/>
</dbReference>
<evidence type="ECO:0000313" key="2">
    <source>
        <dbReference type="EMBL" id="MBB3052642.1"/>
    </source>
</evidence>
<keyword evidence="3" id="KW-1185">Reference proteome</keyword>
<dbReference type="RefSeq" id="WP_183657191.1">
    <property type="nucleotide sequence ID" value="NZ_JACHWU010000004.1"/>
</dbReference>
<evidence type="ECO:0000313" key="3">
    <source>
        <dbReference type="Proteomes" id="UP000550714"/>
    </source>
</evidence>